<dbReference type="STRING" id="58114.SAMN05216270_103334"/>
<dbReference type="RefSeq" id="WP_091031206.1">
    <property type="nucleotide sequence ID" value="NZ_FNAD01000003.1"/>
</dbReference>
<proteinExistence type="predicted"/>
<dbReference type="EMBL" id="FNAD01000003">
    <property type="protein sequence ID" value="SDD36669.1"/>
    <property type="molecule type" value="Genomic_DNA"/>
</dbReference>
<dbReference type="OrthoDB" id="3078176at2"/>
<keyword evidence="3" id="KW-1185">Reference proteome</keyword>
<gene>
    <name evidence="2" type="ORF">SAMN05216270_103334</name>
</gene>
<sequence>MTDPSAAPPQFRRAEPDADRSNTATWHLCARVYMDPAFRDHVLNDYYEREDRALAPDPGIDRGLVVRHALHARTVNAGAMLAIFGLGLVLMASQPWADRLVLAAVCLCWLAAACVVQQAAANWRLRMETYSVGALFYGLPIRFVVGAGAALLAIGWLVGWDRRPWHLAAQLGGLALISALAGLYRGYRVARIPNGRNPPGVPNPWLARIERTRGAEVVTHRPELAIVGFGIRGAVAQVVLPLRTPNRAPAPELVDLELIVKEVRAHIESLATEACAESDLPRLELFEHVFVADSEVRRPVYWVKDLHVGGRTFESIADIRSAPLPMVQPFLRIQVSQSGGELVTNLFVRFVLEVDTLTIDFAPYHLLPTQARFRLFRDGEAEAAPLLVCSAGFGFMAVPLIVLQAPVSAAKTLWRWTARGTRPFIRWIDWTPGECGAGNGIREASVDESVSHSAAAEATERMAALLVRQCKAGLRQHLRDRIDVSRLEVDKGEPVHHHQYNFHSDGGEISIASVGPRSRAVVGAMGRRSRGAVNRLLDLFRP</sequence>
<dbReference type="AlphaFoldDB" id="A0A1G6U5S3"/>
<feature type="transmembrane region" description="Helical" evidence="1">
    <location>
        <begin position="100"/>
        <end position="123"/>
    </location>
</feature>
<feature type="transmembrane region" description="Helical" evidence="1">
    <location>
        <begin position="75"/>
        <end position="94"/>
    </location>
</feature>
<feature type="transmembrane region" description="Helical" evidence="1">
    <location>
        <begin position="135"/>
        <end position="159"/>
    </location>
</feature>
<evidence type="ECO:0000313" key="3">
    <source>
        <dbReference type="Proteomes" id="UP000198949"/>
    </source>
</evidence>
<organism evidence="2 3">
    <name type="scientific">Glycomyces harbinensis</name>
    <dbReference type="NCBI Taxonomy" id="58114"/>
    <lineage>
        <taxon>Bacteria</taxon>
        <taxon>Bacillati</taxon>
        <taxon>Actinomycetota</taxon>
        <taxon>Actinomycetes</taxon>
        <taxon>Glycomycetales</taxon>
        <taxon>Glycomycetaceae</taxon>
        <taxon>Glycomyces</taxon>
    </lineage>
</organism>
<feature type="transmembrane region" description="Helical" evidence="1">
    <location>
        <begin position="165"/>
        <end position="184"/>
    </location>
</feature>
<keyword evidence="1" id="KW-1133">Transmembrane helix</keyword>
<accession>A0A1G6U5S3</accession>
<dbReference type="Proteomes" id="UP000198949">
    <property type="component" value="Unassembled WGS sequence"/>
</dbReference>
<evidence type="ECO:0000256" key="1">
    <source>
        <dbReference type="SAM" id="Phobius"/>
    </source>
</evidence>
<evidence type="ECO:0000313" key="2">
    <source>
        <dbReference type="EMBL" id="SDD36669.1"/>
    </source>
</evidence>
<reference evidence="3" key="1">
    <citation type="submission" date="2016-10" db="EMBL/GenBank/DDBJ databases">
        <authorList>
            <person name="Varghese N."/>
            <person name="Submissions S."/>
        </authorList>
    </citation>
    <scope>NUCLEOTIDE SEQUENCE [LARGE SCALE GENOMIC DNA]</scope>
    <source>
        <strain evidence="3">CGMCC 4.3516</strain>
    </source>
</reference>
<keyword evidence="1" id="KW-0472">Membrane</keyword>
<keyword evidence="1" id="KW-0812">Transmembrane</keyword>
<protein>
    <submittedName>
        <fullName evidence="2">Uncharacterized protein</fullName>
    </submittedName>
</protein>
<name>A0A1G6U5S3_9ACTN</name>